<dbReference type="GeneID" id="9822731"/>
<dbReference type="Proteomes" id="UP000008281">
    <property type="component" value="Unassembled WGS sequence"/>
</dbReference>
<dbReference type="OrthoDB" id="9518664at2759"/>
<accession>E3NDY0</accession>
<sequence length="263" mass="30305">MTSLSGIETTFGLDLLNSIEFQEPFVFSPVSLLFALALLGRDGFNSTVLNTYTKYGFRDPEVYNYLKKDLSDIVVRGDSGVSDVRRNTTNQSRILFNGVWESKMPLKRTGVFYPTTTTSKQIVYLKNERHVLLNVDDQFKMISIPYDDWNLQFVVLLPAKSFNLKKALKKLTKTRFEKLHQDATIELVHIMIPKFDILQLLINSKNMGLQPPIKTSLKYKHSPRVAGMLYRPENREPYFFKADNPFVFGVLRNGRPVYLGIYS</sequence>
<dbReference type="CTD" id="9822731"/>
<name>E3NDY0_CAERE</name>
<keyword evidence="2" id="KW-1185">Reference proteome</keyword>
<protein>
    <submittedName>
        <fullName evidence="1">Uncharacterized protein</fullName>
    </submittedName>
</protein>
<dbReference type="STRING" id="31234.E3NDY0"/>
<dbReference type="FunCoup" id="E3NDY0">
    <property type="interactions" value="1072"/>
</dbReference>
<dbReference type="InterPro" id="IPR036186">
    <property type="entry name" value="Serpin_sf"/>
</dbReference>
<evidence type="ECO:0000313" key="2">
    <source>
        <dbReference type="Proteomes" id="UP000008281"/>
    </source>
</evidence>
<dbReference type="eggNOG" id="KOG2392">
    <property type="taxonomic scope" value="Eukaryota"/>
</dbReference>
<gene>
    <name evidence="1" type="ORF">CRE_30439</name>
</gene>
<dbReference type="GO" id="GO:0005615">
    <property type="term" value="C:extracellular space"/>
    <property type="evidence" value="ECO:0007669"/>
    <property type="project" value="InterPro"/>
</dbReference>
<dbReference type="PANTHER" id="PTHR11461:SF332">
    <property type="entry name" value="SERPIN DOMAIN-CONTAINING PROTEIN"/>
    <property type="match status" value="1"/>
</dbReference>
<dbReference type="Gene3D" id="2.30.39.10">
    <property type="entry name" value="Alpha-1-antitrypsin, domain 1"/>
    <property type="match status" value="1"/>
</dbReference>
<dbReference type="KEGG" id="crq:GCK72_025225"/>
<reference evidence="1" key="1">
    <citation type="submission" date="2007-07" db="EMBL/GenBank/DDBJ databases">
        <title>PCAP assembly of the Caenorhabditis remanei genome.</title>
        <authorList>
            <consortium name="The Caenorhabditis remanei Sequencing Consortium"/>
            <person name="Wilson R.K."/>
        </authorList>
    </citation>
    <scope>NUCLEOTIDE SEQUENCE [LARGE SCALE GENOMIC DNA]</scope>
    <source>
        <strain evidence="1">PB4641</strain>
    </source>
</reference>
<dbReference type="EMBL" id="DS268615">
    <property type="protein sequence ID" value="EFO94187.1"/>
    <property type="molecule type" value="Genomic_DNA"/>
</dbReference>
<dbReference type="PANTHER" id="PTHR11461">
    <property type="entry name" value="SERINE PROTEASE INHIBITOR, SERPIN"/>
    <property type="match status" value="1"/>
</dbReference>
<dbReference type="InterPro" id="IPR042185">
    <property type="entry name" value="Serpin_sf_2"/>
</dbReference>
<dbReference type="AlphaFoldDB" id="E3NDY0"/>
<dbReference type="OMA" id="EPYFFKA"/>
<dbReference type="HOGENOM" id="CLU_1054583_0_0_1"/>
<dbReference type="GO" id="GO:0004867">
    <property type="term" value="F:serine-type endopeptidase inhibitor activity"/>
    <property type="evidence" value="ECO:0007669"/>
    <property type="project" value="InterPro"/>
</dbReference>
<dbReference type="InterPro" id="IPR000215">
    <property type="entry name" value="Serpin_fam"/>
</dbReference>
<proteinExistence type="predicted"/>
<dbReference type="InterPro" id="IPR023796">
    <property type="entry name" value="Serpin_dom"/>
</dbReference>
<organism evidence="2">
    <name type="scientific">Caenorhabditis remanei</name>
    <name type="common">Caenorhabditis vulgaris</name>
    <dbReference type="NCBI Taxonomy" id="31234"/>
    <lineage>
        <taxon>Eukaryota</taxon>
        <taxon>Metazoa</taxon>
        <taxon>Ecdysozoa</taxon>
        <taxon>Nematoda</taxon>
        <taxon>Chromadorea</taxon>
        <taxon>Rhabditida</taxon>
        <taxon>Rhabditina</taxon>
        <taxon>Rhabditomorpha</taxon>
        <taxon>Rhabditoidea</taxon>
        <taxon>Rhabditidae</taxon>
        <taxon>Peloderinae</taxon>
        <taxon>Caenorhabditis</taxon>
    </lineage>
</organism>
<evidence type="ECO:0000313" key="1">
    <source>
        <dbReference type="EMBL" id="EFO94187.1"/>
    </source>
</evidence>
<dbReference type="SUPFAM" id="SSF56574">
    <property type="entry name" value="Serpins"/>
    <property type="match status" value="1"/>
</dbReference>
<dbReference type="RefSeq" id="XP_003093369.2">
    <property type="nucleotide sequence ID" value="XM_003093321.2"/>
</dbReference>
<dbReference type="Pfam" id="PF00079">
    <property type="entry name" value="Serpin"/>
    <property type="match status" value="1"/>
</dbReference>